<evidence type="ECO:0000313" key="2">
    <source>
        <dbReference type="WBParaSite" id="nRc.2.0.1.t42687-RA"/>
    </source>
</evidence>
<proteinExistence type="predicted"/>
<dbReference type="Proteomes" id="UP000887565">
    <property type="component" value="Unplaced"/>
</dbReference>
<reference evidence="2" key="1">
    <citation type="submission" date="2022-11" db="UniProtKB">
        <authorList>
            <consortium name="WormBaseParasite"/>
        </authorList>
    </citation>
    <scope>IDENTIFICATION</scope>
</reference>
<dbReference type="WBParaSite" id="nRc.2.0.1.t42687-RA">
    <property type="protein sequence ID" value="nRc.2.0.1.t42687-RA"/>
    <property type="gene ID" value="nRc.2.0.1.g42687"/>
</dbReference>
<organism evidence="1 2">
    <name type="scientific">Romanomermis culicivorax</name>
    <name type="common">Nematode worm</name>
    <dbReference type="NCBI Taxonomy" id="13658"/>
    <lineage>
        <taxon>Eukaryota</taxon>
        <taxon>Metazoa</taxon>
        <taxon>Ecdysozoa</taxon>
        <taxon>Nematoda</taxon>
        <taxon>Enoplea</taxon>
        <taxon>Dorylaimia</taxon>
        <taxon>Mermithida</taxon>
        <taxon>Mermithoidea</taxon>
        <taxon>Mermithidae</taxon>
        <taxon>Romanomermis</taxon>
    </lineage>
</organism>
<dbReference type="AlphaFoldDB" id="A0A915KYW5"/>
<keyword evidence="1" id="KW-1185">Reference proteome</keyword>
<accession>A0A915KYW5</accession>
<sequence>MEIATQTDVHLWNAFLAAQTPPPSVVKSDGQIVERRSIQTQTIPPPETMLLNALRRNADFKRSLAERFPDLIRYVDKNA</sequence>
<name>A0A915KYW5_ROMCU</name>
<evidence type="ECO:0000313" key="1">
    <source>
        <dbReference type="Proteomes" id="UP000887565"/>
    </source>
</evidence>
<protein>
    <submittedName>
        <fullName evidence="2">Uncharacterized protein</fullName>
    </submittedName>
</protein>